<dbReference type="PROSITE" id="PS50165">
    <property type="entry name" value="UVRC"/>
    <property type="match status" value="1"/>
</dbReference>
<dbReference type="GO" id="GO:0009380">
    <property type="term" value="C:excinuclease repair complex"/>
    <property type="evidence" value="ECO:0007669"/>
    <property type="project" value="InterPro"/>
</dbReference>
<dbReference type="NCBIfam" id="NF011262">
    <property type="entry name" value="PRK14668.1"/>
    <property type="match status" value="1"/>
</dbReference>
<dbReference type="InterPro" id="IPR038476">
    <property type="entry name" value="UvrC_RNase_H_dom_sf"/>
</dbReference>
<dbReference type="InterPro" id="IPR047296">
    <property type="entry name" value="GIY-YIG_UvrC_Cho"/>
</dbReference>
<dbReference type="GO" id="GO:0009381">
    <property type="term" value="F:excinuclease ABC activity"/>
    <property type="evidence" value="ECO:0007669"/>
    <property type="project" value="UniProtKB-UniRule"/>
</dbReference>
<keyword evidence="4 6" id="KW-0267">Excision nuclease</keyword>
<comment type="subunit">
    <text evidence="6">Interacts with UvrB in an incision complex.</text>
</comment>
<dbReference type="CDD" id="cd10434">
    <property type="entry name" value="GIY-YIG_UvrC_Cho"/>
    <property type="match status" value="1"/>
</dbReference>
<dbReference type="Pfam" id="PF22920">
    <property type="entry name" value="UvrC_RNaseH"/>
    <property type="match status" value="1"/>
</dbReference>
<dbReference type="InterPro" id="IPR001162">
    <property type="entry name" value="UvrC_RNase_H_dom"/>
</dbReference>
<dbReference type="SUPFAM" id="SSF82771">
    <property type="entry name" value="GIY-YIG endonuclease"/>
    <property type="match status" value="1"/>
</dbReference>
<sequence>MDGASVRERANDLPREPGVYQFRDDDATLYVGKAVDLRARVRSYADPRSRRIERMVERSVEIEPAVTDTETQALLLEANLIKRHQPRYNVRLKDDKSYPLVQLTDHEFPRIEITRDPEPGATAFGPYTERGRVETVVKALRETYGVRGCSEHKFAGRDRPCLDHDIGLCTAPCTGEISRGEYIGDVESVEGFLEGSTGVLADPLRREMDRATEEQNFERAANCRDKLDVVESFHDGGGAAVAAAADEQWVDVLGAVIEGDRATVARLHSEDGQLVERDRHTLSVPDDDTGEIGGVLAAFIVQYYAERSLPDALLLPERFDDDELDAWLDSEAVAVRVPGAGREATLVELALKNARRGRGRADGTAALADALGLDSANRIEGFDVSHAQGRAAVGSDVTFLDGDPEKADYRRKKLDDANDDYANMCALVAWRARRAVEGRDERPDPDLLLIDGGEGQLNAARDALSDVGWDVPAIGLAKAEERVVTPDGSFEWPDDAPERHLLQRVRDEAHRFAVQYHQTVRDEVSTVLDDVPGVGPQTRRRLLRRFGSVDGVRAASAEELQAVTGVGEKTATTLRARL</sequence>
<evidence type="ECO:0000256" key="2">
    <source>
        <dbReference type="ARBA" id="ARBA00022763"/>
    </source>
</evidence>
<comment type="caution">
    <text evidence="10">The sequence shown here is derived from an EMBL/GenBank/DDBJ whole genome shotgun (WGS) entry which is preliminary data.</text>
</comment>
<dbReference type="GO" id="GO:0009432">
    <property type="term" value="P:SOS response"/>
    <property type="evidence" value="ECO:0007669"/>
    <property type="project" value="UniProtKB-UniRule"/>
</dbReference>
<dbReference type="STRING" id="1227456.C450_03472"/>
<feature type="domain" description="UVR" evidence="7">
    <location>
        <begin position="198"/>
        <end position="233"/>
    </location>
</feature>
<comment type="function">
    <text evidence="6">The UvrABC repair system catalyzes the recognition and processing of DNA lesions. UvrC both incises the 5' and 3' sides of the lesion. The N-terminal half is responsible for the 3' incision and the C-terminal half is responsible for the 5' incision.</text>
</comment>
<dbReference type="Pfam" id="PF14520">
    <property type="entry name" value="HHH_5"/>
    <property type="match status" value="1"/>
</dbReference>
<dbReference type="SUPFAM" id="SSF47781">
    <property type="entry name" value="RuvA domain 2-like"/>
    <property type="match status" value="1"/>
</dbReference>
<dbReference type="PROSITE" id="PS50164">
    <property type="entry name" value="GIY_YIG"/>
    <property type="match status" value="1"/>
</dbReference>
<evidence type="ECO:0000313" key="10">
    <source>
        <dbReference type="EMBL" id="EMA55095.1"/>
    </source>
</evidence>
<dbReference type="InterPro" id="IPR035901">
    <property type="entry name" value="GIY-YIG_endonuc_sf"/>
</dbReference>
<dbReference type="PATRIC" id="fig|1227456.3.peg.723"/>
<proteinExistence type="inferred from homology"/>
<dbReference type="SUPFAM" id="SSF46600">
    <property type="entry name" value="C-terminal UvrC-binding domain of UvrB"/>
    <property type="match status" value="1"/>
</dbReference>
<keyword evidence="2 6" id="KW-0227">DNA damage</keyword>
<evidence type="ECO:0000256" key="6">
    <source>
        <dbReference type="HAMAP-Rule" id="MF_00203"/>
    </source>
</evidence>
<dbReference type="GO" id="GO:0006289">
    <property type="term" value="P:nucleotide-excision repair"/>
    <property type="evidence" value="ECO:0007669"/>
    <property type="project" value="UniProtKB-UniRule"/>
</dbReference>
<name>M0NEJ0_9EURY</name>
<dbReference type="PANTHER" id="PTHR30562">
    <property type="entry name" value="UVRC/OXIDOREDUCTASE"/>
    <property type="match status" value="1"/>
</dbReference>
<keyword evidence="5 6" id="KW-0234">DNA repair</keyword>
<feature type="domain" description="GIY-YIG" evidence="8">
    <location>
        <begin position="15"/>
        <end position="90"/>
    </location>
</feature>
<dbReference type="InterPro" id="IPR010994">
    <property type="entry name" value="RuvA_2-like"/>
</dbReference>
<evidence type="ECO:0000259" key="7">
    <source>
        <dbReference type="PROSITE" id="PS50151"/>
    </source>
</evidence>
<dbReference type="Gene3D" id="1.10.150.20">
    <property type="entry name" value="5' to 3' exonuclease, C-terminal subdomain"/>
    <property type="match status" value="1"/>
</dbReference>
<dbReference type="Gene3D" id="3.30.420.340">
    <property type="entry name" value="UvrC, RNAse H endonuclease domain"/>
    <property type="match status" value="1"/>
</dbReference>
<dbReference type="RefSeq" id="WP_005040036.1">
    <property type="nucleotide sequence ID" value="NZ_AOME01000015.1"/>
</dbReference>
<comment type="subcellular location">
    <subcellularLocation>
        <location evidence="6">Cytoplasm</location>
    </subcellularLocation>
</comment>
<dbReference type="OrthoDB" id="121419at2157"/>
<dbReference type="NCBIfam" id="TIGR00194">
    <property type="entry name" value="uvrC"/>
    <property type="match status" value="1"/>
</dbReference>
<dbReference type="PROSITE" id="PS50151">
    <property type="entry name" value="UVR"/>
    <property type="match status" value="1"/>
</dbReference>
<dbReference type="Pfam" id="PF02151">
    <property type="entry name" value="UVR"/>
    <property type="match status" value="1"/>
</dbReference>
<dbReference type="SMART" id="SM00278">
    <property type="entry name" value="HhH1"/>
    <property type="match status" value="2"/>
</dbReference>
<evidence type="ECO:0000256" key="3">
    <source>
        <dbReference type="ARBA" id="ARBA00022769"/>
    </source>
</evidence>
<keyword evidence="6" id="KW-0742">SOS response</keyword>
<keyword evidence="1 6" id="KW-0963">Cytoplasm</keyword>
<dbReference type="PANTHER" id="PTHR30562:SF1">
    <property type="entry name" value="UVRABC SYSTEM PROTEIN C"/>
    <property type="match status" value="1"/>
</dbReference>
<dbReference type="Pfam" id="PF08459">
    <property type="entry name" value="UvrC_RNaseH_dom"/>
    <property type="match status" value="1"/>
</dbReference>
<dbReference type="EMBL" id="AOME01000015">
    <property type="protein sequence ID" value="EMA55095.1"/>
    <property type="molecule type" value="Genomic_DNA"/>
</dbReference>
<dbReference type="SMART" id="SM00465">
    <property type="entry name" value="GIYc"/>
    <property type="match status" value="1"/>
</dbReference>
<gene>
    <name evidence="6 10" type="primary">uvrC</name>
    <name evidence="10" type="ORF">C450_03472</name>
</gene>
<reference evidence="10 11" key="1">
    <citation type="journal article" date="2014" name="PLoS Genet.">
        <title>Phylogenetically driven sequencing of extremely halophilic archaea reveals strategies for static and dynamic osmo-response.</title>
        <authorList>
            <person name="Becker E.A."/>
            <person name="Seitzer P.M."/>
            <person name="Tritt A."/>
            <person name="Larsen D."/>
            <person name="Krusor M."/>
            <person name="Yao A.I."/>
            <person name="Wu D."/>
            <person name="Madern D."/>
            <person name="Eisen J.A."/>
            <person name="Darling A.E."/>
            <person name="Facciotti M.T."/>
        </authorList>
    </citation>
    <scope>NUCLEOTIDE SEQUENCE [LARGE SCALE GENOMIC DNA]</scope>
    <source>
        <strain evidence="10 11">DSM 8989</strain>
    </source>
</reference>
<dbReference type="GO" id="GO:0003677">
    <property type="term" value="F:DNA binding"/>
    <property type="evidence" value="ECO:0007669"/>
    <property type="project" value="UniProtKB-UniRule"/>
</dbReference>
<dbReference type="InterPro" id="IPR001943">
    <property type="entry name" value="UVR_dom"/>
</dbReference>
<dbReference type="InterPro" id="IPR050066">
    <property type="entry name" value="UvrABC_protein_C"/>
</dbReference>
<keyword evidence="3 6" id="KW-0228">DNA excision</keyword>
<dbReference type="Pfam" id="PF01541">
    <property type="entry name" value="GIY-YIG"/>
    <property type="match status" value="1"/>
</dbReference>
<dbReference type="FunFam" id="3.40.1440.10:FF:000001">
    <property type="entry name" value="UvrABC system protein C"/>
    <property type="match status" value="1"/>
</dbReference>
<evidence type="ECO:0000313" key="11">
    <source>
        <dbReference type="Proteomes" id="UP000011625"/>
    </source>
</evidence>
<dbReference type="InterPro" id="IPR004791">
    <property type="entry name" value="UvrC"/>
</dbReference>
<organism evidence="10 11">
    <name type="scientific">Halococcus salifodinae DSM 8989</name>
    <dbReference type="NCBI Taxonomy" id="1227456"/>
    <lineage>
        <taxon>Archaea</taxon>
        <taxon>Methanobacteriati</taxon>
        <taxon>Methanobacteriota</taxon>
        <taxon>Stenosarchaea group</taxon>
        <taxon>Halobacteria</taxon>
        <taxon>Halobacteriales</taxon>
        <taxon>Halococcaceae</taxon>
        <taxon>Halococcus</taxon>
    </lineage>
</organism>
<dbReference type="GO" id="GO:0005737">
    <property type="term" value="C:cytoplasm"/>
    <property type="evidence" value="ECO:0007669"/>
    <property type="project" value="UniProtKB-SubCell"/>
</dbReference>
<dbReference type="Gene3D" id="3.40.1440.10">
    <property type="entry name" value="GIY-YIG endonuclease"/>
    <property type="match status" value="1"/>
</dbReference>
<evidence type="ECO:0000259" key="8">
    <source>
        <dbReference type="PROSITE" id="PS50164"/>
    </source>
</evidence>
<dbReference type="InterPro" id="IPR000305">
    <property type="entry name" value="GIY-YIG_endonuc"/>
</dbReference>
<keyword evidence="11" id="KW-1185">Reference proteome</keyword>
<dbReference type="Proteomes" id="UP000011625">
    <property type="component" value="Unassembled WGS sequence"/>
</dbReference>
<evidence type="ECO:0000256" key="4">
    <source>
        <dbReference type="ARBA" id="ARBA00022881"/>
    </source>
</evidence>
<evidence type="ECO:0000256" key="5">
    <source>
        <dbReference type="ARBA" id="ARBA00023204"/>
    </source>
</evidence>
<protein>
    <recommendedName>
        <fullName evidence="6">UvrABC system protein C</fullName>
        <shortName evidence="6">Protein UvrC</shortName>
    </recommendedName>
    <alternativeName>
        <fullName evidence="6">Excinuclease ABC subunit C</fullName>
    </alternativeName>
</protein>
<dbReference type="InterPro" id="IPR036876">
    <property type="entry name" value="UVR_dom_sf"/>
</dbReference>
<accession>M0NEJ0</accession>
<evidence type="ECO:0000256" key="1">
    <source>
        <dbReference type="ARBA" id="ARBA00022490"/>
    </source>
</evidence>
<feature type="domain" description="UvrC family homology region profile" evidence="9">
    <location>
        <begin position="252"/>
        <end position="464"/>
    </location>
</feature>
<dbReference type="InterPro" id="IPR003583">
    <property type="entry name" value="Hlx-hairpin-Hlx_DNA-bd_motif"/>
</dbReference>
<evidence type="ECO:0000259" key="9">
    <source>
        <dbReference type="PROSITE" id="PS50165"/>
    </source>
</evidence>
<dbReference type="HAMAP" id="MF_00203">
    <property type="entry name" value="UvrC"/>
    <property type="match status" value="1"/>
</dbReference>
<comment type="similarity">
    <text evidence="6">Belongs to the UvrC family.</text>
</comment>
<dbReference type="AlphaFoldDB" id="M0NEJ0"/>